<keyword evidence="2" id="KW-1185">Reference proteome</keyword>
<accession>A0A8J5KRI0</accession>
<dbReference type="Pfam" id="PF05553">
    <property type="entry name" value="DUF761"/>
    <property type="match status" value="1"/>
</dbReference>
<dbReference type="PANTHER" id="PTHR33265">
    <property type="entry name" value="AVR9/CF-9 RAPIDLY ELICITED PROTEIN-RELATED"/>
    <property type="match status" value="1"/>
</dbReference>
<comment type="caution">
    <text evidence="1">The sequence shown here is derived from an EMBL/GenBank/DDBJ whole genome shotgun (WGS) entry which is preliminary data.</text>
</comment>
<organism evidence="1 2">
    <name type="scientific">Zingiber officinale</name>
    <name type="common">Ginger</name>
    <name type="synonym">Amomum zingiber</name>
    <dbReference type="NCBI Taxonomy" id="94328"/>
    <lineage>
        <taxon>Eukaryota</taxon>
        <taxon>Viridiplantae</taxon>
        <taxon>Streptophyta</taxon>
        <taxon>Embryophyta</taxon>
        <taxon>Tracheophyta</taxon>
        <taxon>Spermatophyta</taxon>
        <taxon>Magnoliopsida</taxon>
        <taxon>Liliopsida</taxon>
        <taxon>Zingiberales</taxon>
        <taxon>Zingiberaceae</taxon>
        <taxon>Zingiber</taxon>
    </lineage>
</organism>
<sequence length="364" mass="41683">MVRSECQQAAAISSTVEVFVAFGGCSSNLMTMNWKEEGKKKGNEFLWTMTMDGHLGIDEDWAHSRYTWLDGCCPSTNLIIYLCFEDFLAISISIIEPKKKNLNTVSVADNSCATPCLLKTFTASHSSLHPAETTIRTKAPKLRSKDPNMESTRVGKRLWHIVRAVFYMIRQGLSKDKLMMDLHLLRKRGKLIGKALGNLMTFHHHHHGRHHHHRHHGNSLHNSVSFYNPKEVAFNCNTCLAYPSYDHNSHRHNCDYEAMAFTEALEMLNSEEDYVESSDMASSLSPAPSLWSFEKSPVAVRQLRVTDSPFPLKEEEEATDSHIDEEAEQFIKRFYEQLRLQQRITPMTPEYKHCRKEALVVGRA</sequence>
<evidence type="ECO:0000313" key="2">
    <source>
        <dbReference type="Proteomes" id="UP000734854"/>
    </source>
</evidence>
<protein>
    <submittedName>
        <fullName evidence="1">Uncharacterized protein</fullName>
    </submittedName>
</protein>
<evidence type="ECO:0000313" key="1">
    <source>
        <dbReference type="EMBL" id="KAG6489422.1"/>
    </source>
</evidence>
<gene>
    <name evidence="1" type="ORF">ZIOFF_050691</name>
</gene>
<dbReference type="AlphaFoldDB" id="A0A8J5KRI0"/>
<reference evidence="1 2" key="1">
    <citation type="submission" date="2020-08" db="EMBL/GenBank/DDBJ databases">
        <title>Plant Genome Project.</title>
        <authorList>
            <person name="Zhang R.-G."/>
        </authorList>
    </citation>
    <scope>NUCLEOTIDE SEQUENCE [LARGE SCALE GENOMIC DNA]</scope>
    <source>
        <tissue evidence="1">Rhizome</tissue>
    </source>
</reference>
<dbReference type="InterPro" id="IPR008480">
    <property type="entry name" value="DUF761_pln"/>
</dbReference>
<name>A0A8J5KRI0_ZINOF</name>
<dbReference type="Proteomes" id="UP000734854">
    <property type="component" value="Unassembled WGS sequence"/>
</dbReference>
<dbReference type="EMBL" id="JACMSC010000014">
    <property type="protein sequence ID" value="KAG6489422.1"/>
    <property type="molecule type" value="Genomic_DNA"/>
</dbReference>
<proteinExistence type="predicted"/>
<dbReference type="PANTHER" id="PTHR33265:SF26">
    <property type="entry name" value="OS06G0554600 PROTEIN"/>
    <property type="match status" value="1"/>
</dbReference>